<sequence length="86" mass="10008">MNNSGPQPVRQYLLLNGVFSRLRNRLFYIILLLICCWYGYQIYLDGQNHKADKSISLPEAWDDIKSSKFIHDIENSFNGTSKHSSK</sequence>
<organism evidence="2 3">
    <name type="scientific">Legionella lytica</name>
    <dbReference type="NCBI Taxonomy" id="96232"/>
    <lineage>
        <taxon>Bacteria</taxon>
        <taxon>Pseudomonadati</taxon>
        <taxon>Pseudomonadota</taxon>
        <taxon>Gammaproteobacteria</taxon>
        <taxon>Legionellales</taxon>
        <taxon>Legionellaceae</taxon>
        <taxon>Legionella</taxon>
    </lineage>
</organism>
<keyword evidence="1" id="KW-1133">Transmembrane helix</keyword>
<evidence type="ECO:0000256" key="1">
    <source>
        <dbReference type="SAM" id="Phobius"/>
    </source>
</evidence>
<keyword evidence="1" id="KW-0472">Membrane</keyword>
<dbReference type="Proteomes" id="UP001615550">
    <property type="component" value="Unassembled WGS sequence"/>
</dbReference>
<evidence type="ECO:0000313" key="2">
    <source>
        <dbReference type="EMBL" id="MFJ1269306.1"/>
    </source>
</evidence>
<evidence type="ECO:0000313" key="3">
    <source>
        <dbReference type="Proteomes" id="UP001615550"/>
    </source>
</evidence>
<dbReference type="RefSeq" id="WP_400188130.1">
    <property type="nucleotide sequence ID" value="NZ_JBGORX010000005.1"/>
</dbReference>
<gene>
    <name evidence="2" type="ORF">ACD661_12130</name>
</gene>
<dbReference type="EMBL" id="JBGORX010000005">
    <property type="protein sequence ID" value="MFJ1269306.1"/>
    <property type="molecule type" value="Genomic_DNA"/>
</dbReference>
<proteinExistence type="predicted"/>
<keyword evidence="1" id="KW-0812">Transmembrane</keyword>
<comment type="caution">
    <text evidence="2">The sequence shown here is derived from an EMBL/GenBank/DDBJ whole genome shotgun (WGS) entry which is preliminary data.</text>
</comment>
<feature type="transmembrane region" description="Helical" evidence="1">
    <location>
        <begin position="26"/>
        <end position="44"/>
    </location>
</feature>
<name>A0ABW8DBU0_9GAMM</name>
<accession>A0ABW8DBU0</accession>
<reference evidence="2 3" key="1">
    <citation type="submission" date="2024-08" db="EMBL/GenBank/DDBJ databases">
        <title>Draft Genome Sequence of Legionella lytica strain DSB2004, Isolated From a Fire Sprinkler System.</title>
        <authorList>
            <person name="Everhart A.D."/>
            <person name="Kidane D.T."/>
            <person name="Farone A.L."/>
            <person name="Farone M.B."/>
        </authorList>
    </citation>
    <scope>NUCLEOTIDE SEQUENCE [LARGE SCALE GENOMIC DNA]</scope>
    <source>
        <strain evidence="2 3">DSB2004</strain>
    </source>
</reference>
<keyword evidence="3" id="KW-1185">Reference proteome</keyword>
<protein>
    <submittedName>
        <fullName evidence="2">Uncharacterized protein</fullName>
    </submittedName>
</protein>